<name>A0ABN8YNF0_RANTA</name>
<dbReference type="Proteomes" id="UP001176941">
    <property type="component" value="Chromosome 21"/>
</dbReference>
<organism evidence="2 3">
    <name type="scientific">Rangifer tarandus platyrhynchus</name>
    <name type="common">Svalbard reindeer</name>
    <dbReference type="NCBI Taxonomy" id="3082113"/>
    <lineage>
        <taxon>Eukaryota</taxon>
        <taxon>Metazoa</taxon>
        <taxon>Chordata</taxon>
        <taxon>Craniata</taxon>
        <taxon>Vertebrata</taxon>
        <taxon>Euteleostomi</taxon>
        <taxon>Mammalia</taxon>
        <taxon>Eutheria</taxon>
        <taxon>Laurasiatheria</taxon>
        <taxon>Artiodactyla</taxon>
        <taxon>Ruminantia</taxon>
        <taxon>Pecora</taxon>
        <taxon>Cervidae</taxon>
        <taxon>Odocoileinae</taxon>
        <taxon>Rangifer</taxon>
    </lineage>
</organism>
<proteinExistence type="predicted"/>
<dbReference type="EMBL" id="OX459957">
    <property type="protein sequence ID" value="CAI9163102.1"/>
    <property type="molecule type" value="Genomic_DNA"/>
</dbReference>
<feature type="region of interest" description="Disordered" evidence="1">
    <location>
        <begin position="1"/>
        <end position="98"/>
    </location>
</feature>
<evidence type="ECO:0000256" key="1">
    <source>
        <dbReference type="SAM" id="MobiDB-lite"/>
    </source>
</evidence>
<gene>
    <name evidence="2" type="ORF">MRATA1EN1_LOCUS12064</name>
</gene>
<evidence type="ECO:0000313" key="2">
    <source>
        <dbReference type="EMBL" id="CAI9163102.1"/>
    </source>
</evidence>
<evidence type="ECO:0000313" key="3">
    <source>
        <dbReference type="Proteomes" id="UP001176941"/>
    </source>
</evidence>
<accession>A0ABN8YNF0</accession>
<reference evidence="2" key="1">
    <citation type="submission" date="2023-04" db="EMBL/GenBank/DDBJ databases">
        <authorList>
            <consortium name="ELIXIR-Norway"/>
        </authorList>
    </citation>
    <scope>NUCLEOTIDE SEQUENCE [LARGE SCALE GENOMIC DNA]</scope>
</reference>
<sequence>MESPSVKCPLTSAGGRARQPPPLPTRKQGPLFRKGRGRVTSLPLPHLTPPHPTRPDPTSWTPSPLRLALTEAPFSAPPDTPGCGPVPVNECEDASNSITPRRLLHDTGSQQCQSPLSAPARRGRNLYNVCCVTYHSYVGVVFLRR</sequence>
<protein>
    <submittedName>
        <fullName evidence="2">Uncharacterized protein</fullName>
    </submittedName>
</protein>
<keyword evidence="3" id="KW-1185">Reference proteome</keyword>